<evidence type="ECO:0000313" key="3">
    <source>
        <dbReference type="Proteomes" id="UP000789405"/>
    </source>
</evidence>
<evidence type="ECO:0000313" key="2">
    <source>
        <dbReference type="EMBL" id="CAG8618258.1"/>
    </source>
</evidence>
<evidence type="ECO:0000256" key="1">
    <source>
        <dbReference type="SAM" id="MobiDB-lite"/>
    </source>
</evidence>
<comment type="caution">
    <text evidence="2">The sequence shown here is derived from an EMBL/GenBank/DDBJ whole genome shotgun (WGS) entry which is preliminary data.</text>
</comment>
<gene>
    <name evidence="2" type="ORF">DERYTH_LOCUS8503</name>
</gene>
<organism evidence="2 3">
    <name type="scientific">Dentiscutata erythropus</name>
    <dbReference type="NCBI Taxonomy" id="1348616"/>
    <lineage>
        <taxon>Eukaryota</taxon>
        <taxon>Fungi</taxon>
        <taxon>Fungi incertae sedis</taxon>
        <taxon>Mucoromycota</taxon>
        <taxon>Glomeromycotina</taxon>
        <taxon>Glomeromycetes</taxon>
        <taxon>Diversisporales</taxon>
        <taxon>Gigasporaceae</taxon>
        <taxon>Dentiscutata</taxon>
    </lineage>
</organism>
<reference evidence="2" key="1">
    <citation type="submission" date="2021-06" db="EMBL/GenBank/DDBJ databases">
        <authorList>
            <person name="Kallberg Y."/>
            <person name="Tangrot J."/>
            <person name="Rosling A."/>
        </authorList>
    </citation>
    <scope>NUCLEOTIDE SEQUENCE</scope>
    <source>
        <strain evidence="2">MA453B</strain>
    </source>
</reference>
<protein>
    <submittedName>
        <fullName evidence="2">23976_t:CDS:1</fullName>
    </submittedName>
</protein>
<accession>A0A9N9D0J6</accession>
<keyword evidence="3" id="KW-1185">Reference proteome</keyword>
<dbReference type="EMBL" id="CAJVPY010004409">
    <property type="protein sequence ID" value="CAG8618258.1"/>
    <property type="molecule type" value="Genomic_DNA"/>
</dbReference>
<proteinExistence type="predicted"/>
<name>A0A9N9D0J6_9GLOM</name>
<dbReference type="Proteomes" id="UP000789405">
    <property type="component" value="Unassembled WGS sequence"/>
</dbReference>
<feature type="region of interest" description="Disordered" evidence="1">
    <location>
        <begin position="1"/>
        <end position="46"/>
    </location>
</feature>
<sequence length="187" mass="21143">MKLRSRLIEQDSNVEMSRGKGSEETITEETDTPERTRMPYSSESDVSMVDVQTHSDVTMQSREDVLVLVHCDLKKEKDPGSHSKAGRKIGINDPSLDVAMKNIITGAMTSIFALNTELKFRVDELTRDIATKNSDIAARDIKIADLERCLNEAERIVRRNLTNMNFIIKKKKKGHYWNVASFLGTSP</sequence>
<dbReference type="AlphaFoldDB" id="A0A9N9D0J6"/>